<dbReference type="AlphaFoldDB" id="A0AA38KRP3"/>
<evidence type="ECO:0000256" key="1">
    <source>
        <dbReference type="ARBA" id="ARBA00023002"/>
    </source>
</evidence>
<dbReference type="PANTHER" id="PTHR11133">
    <property type="entry name" value="SACCHAROPINE DEHYDROGENASE"/>
    <property type="match status" value="1"/>
</dbReference>
<feature type="region of interest" description="Disordered" evidence="3">
    <location>
        <begin position="58"/>
        <end position="91"/>
    </location>
</feature>
<proteinExistence type="predicted"/>
<dbReference type="Gene3D" id="3.30.360.10">
    <property type="entry name" value="Dihydrodipicolinate Reductase, domain 2"/>
    <property type="match status" value="1"/>
</dbReference>
<dbReference type="SUPFAM" id="SSF51735">
    <property type="entry name" value="NAD(P)-binding Rossmann-fold domains"/>
    <property type="match status" value="1"/>
</dbReference>
<dbReference type="Pfam" id="PF05222">
    <property type="entry name" value="AlaDh_PNT_N"/>
    <property type="match status" value="1"/>
</dbReference>
<feature type="domain" description="Alanine dehydrogenase/pyridine nucleotide transhydrogenase N-terminal" evidence="4">
    <location>
        <begin position="95"/>
        <end position="277"/>
    </location>
</feature>
<protein>
    <submittedName>
        <fullName evidence="5">Saccharopine dehydrogenase-domain-containing protein</fullName>
    </submittedName>
</protein>
<dbReference type="SUPFAM" id="SSF52283">
    <property type="entry name" value="Formate/glycerate dehydrogenase catalytic domain-like"/>
    <property type="match status" value="1"/>
</dbReference>
<dbReference type="GO" id="GO:0019878">
    <property type="term" value="P:lysine biosynthetic process via aminoadipic acid"/>
    <property type="evidence" value="ECO:0007669"/>
    <property type="project" value="TreeGrafter"/>
</dbReference>
<dbReference type="Gene3D" id="1.10.1870.10">
    <property type="entry name" value="Domain 3, Saccharopine reductase"/>
    <property type="match status" value="1"/>
</dbReference>
<dbReference type="Pfam" id="PF16653">
    <property type="entry name" value="Sacchrp_dh_C"/>
    <property type="match status" value="1"/>
</dbReference>
<dbReference type="SUPFAM" id="SSF55347">
    <property type="entry name" value="Glyceraldehyde-3-phosphate dehydrogenase-like, C-terminal domain"/>
    <property type="match status" value="1"/>
</dbReference>
<keyword evidence="2" id="KW-0028">Amino-acid biosynthesis</keyword>
<feature type="region of interest" description="Disordered" evidence="3">
    <location>
        <begin position="947"/>
        <end position="1008"/>
    </location>
</feature>
<feature type="region of interest" description="Disordered" evidence="3">
    <location>
        <begin position="502"/>
        <end position="532"/>
    </location>
</feature>
<evidence type="ECO:0000256" key="3">
    <source>
        <dbReference type="SAM" id="MobiDB-lite"/>
    </source>
</evidence>
<evidence type="ECO:0000259" key="4">
    <source>
        <dbReference type="SMART" id="SM01003"/>
    </source>
</evidence>
<feature type="compositionally biased region" description="Low complexity" evidence="3">
    <location>
        <begin position="579"/>
        <end position="589"/>
    </location>
</feature>
<organism evidence="5 6">
    <name type="scientific">Lentinula aff. detonsa</name>
    <dbReference type="NCBI Taxonomy" id="2804958"/>
    <lineage>
        <taxon>Eukaryota</taxon>
        <taxon>Fungi</taxon>
        <taxon>Dikarya</taxon>
        <taxon>Basidiomycota</taxon>
        <taxon>Agaricomycotina</taxon>
        <taxon>Agaricomycetes</taxon>
        <taxon>Agaricomycetidae</taxon>
        <taxon>Agaricales</taxon>
        <taxon>Marasmiineae</taxon>
        <taxon>Omphalotaceae</taxon>
        <taxon>Lentinula</taxon>
    </lineage>
</organism>
<keyword evidence="1" id="KW-0560">Oxidoreductase</keyword>
<feature type="compositionally biased region" description="Pro residues" evidence="3">
    <location>
        <begin position="78"/>
        <end position="88"/>
    </location>
</feature>
<feature type="compositionally biased region" description="Low complexity" evidence="3">
    <location>
        <begin position="982"/>
        <end position="1008"/>
    </location>
</feature>
<dbReference type="InterPro" id="IPR051168">
    <property type="entry name" value="AASS"/>
</dbReference>
<feature type="compositionally biased region" description="Low complexity" evidence="3">
    <location>
        <begin position="64"/>
        <end position="77"/>
    </location>
</feature>
<comment type="caution">
    <text evidence="5">The sequence shown here is derived from an EMBL/GenBank/DDBJ whole genome shotgun (WGS) entry which is preliminary data.</text>
</comment>
<feature type="compositionally biased region" description="Low complexity" evidence="3">
    <location>
        <begin position="598"/>
        <end position="618"/>
    </location>
</feature>
<dbReference type="Pfam" id="PF03435">
    <property type="entry name" value="Sacchrp_dh_NADP"/>
    <property type="match status" value="1"/>
</dbReference>
<dbReference type="SMART" id="SM01003">
    <property type="entry name" value="AlaDh_PNT_N"/>
    <property type="match status" value="1"/>
</dbReference>
<keyword evidence="2" id="KW-0457">Lysine biosynthesis</keyword>
<accession>A0AA38KRP3</accession>
<dbReference type="PANTHER" id="PTHR11133:SF23">
    <property type="entry name" value="SACCHAROPINE DEHYDROGENASE [NAD(+), L-LYSINE-FORMING]"/>
    <property type="match status" value="1"/>
</dbReference>
<dbReference type="InterPro" id="IPR032095">
    <property type="entry name" value="Sacchrp_dh-like_C"/>
</dbReference>
<dbReference type="InterPro" id="IPR007886">
    <property type="entry name" value="AlaDH/PNT_N"/>
</dbReference>
<dbReference type="GO" id="GO:0004753">
    <property type="term" value="F:saccharopine dehydrogenase activity"/>
    <property type="evidence" value="ECO:0007669"/>
    <property type="project" value="TreeGrafter"/>
</dbReference>
<evidence type="ECO:0000256" key="2">
    <source>
        <dbReference type="ARBA" id="ARBA00023154"/>
    </source>
</evidence>
<evidence type="ECO:0000313" key="6">
    <source>
        <dbReference type="Proteomes" id="UP001163798"/>
    </source>
</evidence>
<dbReference type="GO" id="GO:0005737">
    <property type="term" value="C:cytoplasm"/>
    <property type="evidence" value="ECO:0007669"/>
    <property type="project" value="TreeGrafter"/>
</dbReference>
<feature type="compositionally biased region" description="Polar residues" evidence="3">
    <location>
        <begin position="619"/>
        <end position="628"/>
    </location>
</feature>
<gene>
    <name evidence="5" type="ORF">GGU10DRAFT_270723</name>
</gene>
<name>A0AA38KRP3_9AGAR</name>
<feature type="compositionally biased region" description="Basic and acidic residues" evidence="3">
    <location>
        <begin position="502"/>
        <end position="525"/>
    </location>
</feature>
<keyword evidence="6" id="KW-1185">Reference proteome</keyword>
<feature type="compositionally biased region" description="Low complexity" evidence="3">
    <location>
        <begin position="960"/>
        <end position="972"/>
    </location>
</feature>
<dbReference type="InterPro" id="IPR005097">
    <property type="entry name" value="Sacchrp_dh_NADP-bd"/>
</dbReference>
<sequence>MSSPFITIITIIASSPSSFSSSSSLLLIRPITRTRTRTINTTTTRLWSSYTPTTTSLITQRRFSSSSSSSSSSSFSPPQNPTPTPTPTHTPLIIGIRREDARRTWERRAPLTPDDVRRILELNHAPTLLPFPIQIHIQPSRKRIFKDREYMDAGAVVKEDLSEAHVVVGIKEVALGEVGVGDGVGVGVGGNRKVERTYMMFSHTAKGQEYNMPLLDMFLGEVYDSPSSSSSLTPSSSSLSSPPLSSSHLPTLIDYELLTDTKGGKRSLAFGYHAGIAGTLLTLHTLGEYFLREGGVRTPWVWVPLTFLGGGGRGIGRGGGRGGGLGRYGPCVIGVTGSGNVSQGVLSLLRELPHEFMSVDEVVEKGNEGGMKLKLELDRVYIVHIKPEDYISKFTPTYDRTLYHTSSSLFTSVLGKRIAPYLTVLVNGAAWGEGYPRVMTCRDLEGLRGGTGRGWGREEREEGKGRLVVVGDISCDLYGGLEFVTHATTLDKPFYKLELDQRREQRQERQEHHHQEPQQHQEPQHREHHHKHQPLYIQSVDILPASLPLDSSVHFSNGLRRYLWGVVRRGKREFGSLASSNSNSNSTFPSPSPSGISTNPTTLTPPGITTTTTTTTTTESQNQNQNGIKETKPKTKPKPKKILILGTGMVAAPAVRWIVRRMGMGVGVGVGKGGVVFKQIDIDFGKRKGKGKGGELEELVRDVDVVISLLPSPLHPPLASLCITHHTHLVTASYISPEMRLLDTEAQAKGVLLLNEIGLDPGVDHVGAVEMVERVRGGGKGNKVIKSFVSFCGGLPEPLLVQGNGYGHEHGLGHGYGYPPAGPLNYKFSWSPRGVLTAALNGARYVLGGEEVEVRPGVSPGVNPELRNLRGMLEGLPNRDSVGYIGMYGLGELGNGKGHGELRTILRGTLRYKGFSSLLDEFRKEGFLDVDRDDNDPLARPLAWLLSAKTGTPPPPPPSSSTSPSTSSSTSPWIGLPPLPSSPSTTQTTQTTSTSSPQTTSTSSTSTTQMQMTPLDLFTLLLSHKLQYGDGERDMVVLVHEVVTRDVDTRDGDGDKEGYIPEEIHTSSLVIYGTNPNPNPNPPHNYYYESAMARSVGIPVAIAALAVLDGTYTYPRIPLRGVHGPTHVSIRERVLEGMREAGIGMREGVRRVWVRREGEGVKREGGEGERGKGGLEYALIRARREQRGKERREERGREVM</sequence>
<dbReference type="Proteomes" id="UP001163798">
    <property type="component" value="Unassembled WGS sequence"/>
</dbReference>
<dbReference type="Gene3D" id="3.40.50.720">
    <property type="entry name" value="NAD(P)-binding Rossmann-like Domain"/>
    <property type="match status" value="3"/>
</dbReference>
<dbReference type="EMBL" id="MU793364">
    <property type="protein sequence ID" value="KAJ3784776.1"/>
    <property type="molecule type" value="Genomic_DNA"/>
</dbReference>
<reference evidence="5" key="1">
    <citation type="submission" date="2022-08" db="EMBL/GenBank/DDBJ databases">
        <authorList>
            <consortium name="DOE Joint Genome Institute"/>
            <person name="Min B."/>
            <person name="Riley R."/>
            <person name="Sierra-Patev S."/>
            <person name="Naranjo-Ortiz M."/>
            <person name="Looney B."/>
            <person name="Konkel Z."/>
            <person name="Slot J.C."/>
            <person name="Sakamoto Y."/>
            <person name="Steenwyk J.L."/>
            <person name="Rokas A."/>
            <person name="Carro J."/>
            <person name="Camarero S."/>
            <person name="Ferreira P."/>
            <person name="Molpeceres G."/>
            <person name="Ruiz-Duenas F.J."/>
            <person name="Serrano A."/>
            <person name="Henrissat B."/>
            <person name="Drula E."/>
            <person name="Hughes K.W."/>
            <person name="Mata J.L."/>
            <person name="Ishikawa N.K."/>
            <person name="Vargas-Isla R."/>
            <person name="Ushijima S."/>
            <person name="Smith C.A."/>
            <person name="Ahrendt S."/>
            <person name="Andreopoulos W."/>
            <person name="He G."/>
            <person name="Labutti K."/>
            <person name="Lipzen A."/>
            <person name="Ng V."/>
            <person name="Sandor L."/>
            <person name="Barry K."/>
            <person name="Martinez A.T."/>
            <person name="Xiao Y."/>
            <person name="Gibbons J.G."/>
            <person name="Terashima K."/>
            <person name="Hibbett D.S."/>
            <person name="Grigoriev I.V."/>
        </authorList>
    </citation>
    <scope>NUCLEOTIDE SEQUENCE</scope>
    <source>
        <strain evidence="5">TFB10291</strain>
    </source>
</reference>
<dbReference type="InterPro" id="IPR036291">
    <property type="entry name" value="NAD(P)-bd_dom_sf"/>
</dbReference>
<evidence type="ECO:0000313" key="5">
    <source>
        <dbReference type="EMBL" id="KAJ3784776.1"/>
    </source>
</evidence>
<feature type="region of interest" description="Disordered" evidence="3">
    <location>
        <begin position="576"/>
        <end position="640"/>
    </location>
</feature>